<proteinExistence type="predicted"/>
<reference evidence="3" key="1">
    <citation type="journal article" date="2011" name="Stand. Genomic Sci.">
        <title>Non-contiguous finished genome sequence of the opportunistic oral pathogen Prevotella multisaccharivorax type strain (PPPA20).</title>
        <authorList>
            <person name="Pati A."/>
            <person name="Gronow S."/>
            <person name="Lu M."/>
            <person name="Lapidus A."/>
            <person name="Nolan M."/>
            <person name="Lucas S."/>
            <person name="Hammon N."/>
            <person name="Deshpande S."/>
            <person name="Cheng J.F."/>
            <person name="Tapia R."/>
            <person name="Han C."/>
            <person name="Goodwin L."/>
            <person name="Pitluck S."/>
            <person name="Liolios K."/>
            <person name="Pagani I."/>
            <person name="Mavromatis K."/>
            <person name="Mikhailova N."/>
            <person name="Huntemann M."/>
            <person name="Chen A."/>
            <person name="Palaniappan K."/>
            <person name="Land M."/>
            <person name="Hauser L."/>
            <person name="Detter J.C."/>
            <person name="Brambilla E.M."/>
            <person name="Rohde M."/>
            <person name="Goker M."/>
            <person name="Woyke T."/>
            <person name="Bristow J."/>
            <person name="Eisen J.A."/>
            <person name="Markowitz V."/>
            <person name="Hugenholtz P."/>
            <person name="Kyrpides N.C."/>
            <person name="Klenk H.P."/>
            <person name="Ivanova N."/>
        </authorList>
    </citation>
    <scope>NUCLEOTIDE SEQUENCE [LARGE SCALE GENOMIC DNA]</scope>
    <source>
        <strain evidence="3">DSM 17128</strain>
    </source>
</reference>
<feature type="transmembrane region" description="Helical" evidence="1">
    <location>
        <begin position="6"/>
        <end position="23"/>
    </location>
</feature>
<dbReference type="AlphaFoldDB" id="F8NAN8"/>
<evidence type="ECO:0000313" key="3">
    <source>
        <dbReference type="Proteomes" id="UP000002772"/>
    </source>
</evidence>
<keyword evidence="1" id="KW-0812">Transmembrane</keyword>
<sequence length="70" mass="7851">MIIEMFFIYVMIVLVTVVIKAVSKIGHSSSSDITFDDVKEQIRKNREETAELKAKIKAAGLDTLLPKKAK</sequence>
<dbReference type="EMBL" id="GL945017">
    <property type="protein sequence ID" value="EGN55838.1"/>
    <property type="molecule type" value="Genomic_DNA"/>
</dbReference>
<dbReference type="HOGENOM" id="CLU_2754526_0_0_10"/>
<keyword evidence="3" id="KW-1185">Reference proteome</keyword>
<protein>
    <submittedName>
        <fullName evidence="2">Uncharacterized protein</fullName>
    </submittedName>
</protein>
<keyword evidence="1" id="KW-0472">Membrane</keyword>
<organism evidence="2 3">
    <name type="scientific">Hallella multisaccharivorax DSM 17128</name>
    <dbReference type="NCBI Taxonomy" id="688246"/>
    <lineage>
        <taxon>Bacteria</taxon>
        <taxon>Pseudomonadati</taxon>
        <taxon>Bacteroidota</taxon>
        <taxon>Bacteroidia</taxon>
        <taxon>Bacteroidales</taxon>
        <taxon>Prevotellaceae</taxon>
        <taxon>Hallella</taxon>
    </lineage>
</organism>
<evidence type="ECO:0000313" key="2">
    <source>
        <dbReference type="EMBL" id="EGN55838.1"/>
    </source>
</evidence>
<evidence type="ECO:0000256" key="1">
    <source>
        <dbReference type="SAM" id="Phobius"/>
    </source>
</evidence>
<keyword evidence="1" id="KW-1133">Transmembrane helix</keyword>
<dbReference type="STRING" id="688246.Premu_0356"/>
<name>F8NAN8_9BACT</name>
<dbReference type="RefSeq" id="WP_007572626.1">
    <property type="nucleotide sequence ID" value="NZ_BPTS01000001.1"/>
</dbReference>
<gene>
    <name evidence="2" type="ORF">Premu_0356</name>
</gene>
<dbReference type="Proteomes" id="UP000002772">
    <property type="component" value="Unassembled WGS sequence"/>
</dbReference>
<accession>F8NAN8</accession>